<dbReference type="AlphaFoldDB" id="A0A0G1ENY2"/>
<gene>
    <name evidence="2" type="ORF">UV61_C0025G0011</name>
</gene>
<evidence type="ECO:0000259" key="1">
    <source>
        <dbReference type="Pfam" id="PF12728"/>
    </source>
</evidence>
<evidence type="ECO:0000313" key="2">
    <source>
        <dbReference type="EMBL" id="KKS84726.1"/>
    </source>
</evidence>
<dbReference type="Pfam" id="PF12728">
    <property type="entry name" value="HTH_17"/>
    <property type="match status" value="1"/>
</dbReference>
<comment type="caution">
    <text evidence="2">The sequence shown here is derived from an EMBL/GenBank/DDBJ whole genome shotgun (WGS) entry which is preliminary data.</text>
</comment>
<dbReference type="InterPro" id="IPR010093">
    <property type="entry name" value="SinI_DNA-bd"/>
</dbReference>
<dbReference type="EMBL" id="LCFD01000025">
    <property type="protein sequence ID" value="KKS84726.1"/>
    <property type="molecule type" value="Genomic_DNA"/>
</dbReference>
<dbReference type="InterPro" id="IPR041657">
    <property type="entry name" value="HTH_17"/>
</dbReference>
<protein>
    <recommendedName>
        <fullName evidence="1">Helix-turn-helix domain-containing protein</fullName>
    </recommendedName>
</protein>
<dbReference type="SUPFAM" id="SSF46955">
    <property type="entry name" value="Putative DNA-binding domain"/>
    <property type="match status" value="1"/>
</dbReference>
<dbReference type="Proteomes" id="UP000034050">
    <property type="component" value="Unassembled WGS sequence"/>
</dbReference>
<reference evidence="2 3" key="1">
    <citation type="journal article" date="2015" name="Nature">
        <title>rRNA introns, odd ribosomes, and small enigmatic genomes across a large radiation of phyla.</title>
        <authorList>
            <person name="Brown C.T."/>
            <person name="Hug L.A."/>
            <person name="Thomas B.C."/>
            <person name="Sharon I."/>
            <person name="Castelle C.J."/>
            <person name="Singh A."/>
            <person name="Wilkins M.J."/>
            <person name="Williams K.H."/>
            <person name="Banfield J.F."/>
        </authorList>
    </citation>
    <scope>NUCLEOTIDE SEQUENCE [LARGE SCALE GENOMIC DNA]</scope>
</reference>
<dbReference type="STRING" id="1618446.UV61_C0025G0011"/>
<evidence type="ECO:0000313" key="3">
    <source>
        <dbReference type="Proteomes" id="UP000034050"/>
    </source>
</evidence>
<name>A0A0G1ENY2_9BACT</name>
<accession>A0A0G1ENY2</accession>
<feature type="domain" description="Helix-turn-helix" evidence="1">
    <location>
        <begin position="13"/>
        <end position="61"/>
    </location>
</feature>
<dbReference type="GO" id="GO:0003677">
    <property type="term" value="F:DNA binding"/>
    <property type="evidence" value="ECO:0007669"/>
    <property type="project" value="InterPro"/>
</dbReference>
<organism evidence="2 3">
    <name type="scientific">Candidatus Gottesmanbacteria bacterium GW2011_GWB1_43_11</name>
    <dbReference type="NCBI Taxonomy" id="1618446"/>
    <lineage>
        <taxon>Bacteria</taxon>
        <taxon>Candidatus Gottesmaniibacteriota</taxon>
    </lineage>
</organism>
<dbReference type="NCBIfam" id="TIGR01764">
    <property type="entry name" value="excise"/>
    <property type="match status" value="1"/>
</dbReference>
<dbReference type="InterPro" id="IPR009061">
    <property type="entry name" value="DNA-bd_dom_put_sf"/>
</dbReference>
<sequence>MGTAFMNSNIEKLFSIEEAAKILRVSGRSVTRYIESGKLKASKIGVWRIKESNLNAFLEETSNVKSKKK</sequence>
<proteinExistence type="predicted"/>